<dbReference type="AlphaFoldDB" id="A0A1H0STH5"/>
<keyword evidence="2" id="KW-1185">Reference proteome</keyword>
<dbReference type="Proteomes" id="UP000198741">
    <property type="component" value="Chromosome I"/>
</dbReference>
<gene>
    <name evidence="1" type="ORF">SAMN04515671_4284</name>
</gene>
<reference evidence="1 2" key="1">
    <citation type="submission" date="2016-10" db="EMBL/GenBank/DDBJ databases">
        <authorList>
            <person name="de Groot N.N."/>
        </authorList>
    </citation>
    <scope>NUCLEOTIDE SEQUENCE [LARGE SCALE GENOMIC DNA]</scope>
    <source>
        <strain evidence="2">P4-7,KCTC 19426,CECT 7604</strain>
    </source>
</reference>
<dbReference type="RefSeq" id="WP_157695594.1">
    <property type="nucleotide sequence ID" value="NZ_LT629710.1"/>
</dbReference>
<dbReference type="EMBL" id="LT629710">
    <property type="protein sequence ID" value="SDP45051.1"/>
    <property type="molecule type" value="Genomic_DNA"/>
</dbReference>
<accession>A0A1H0STH5</accession>
<organism evidence="1 2">
    <name type="scientific">Nakamurella panacisegetis</name>
    <dbReference type="NCBI Taxonomy" id="1090615"/>
    <lineage>
        <taxon>Bacteria</taxon>
        <taxon>Bacillati</taxon>
        <taxon>Actinomycetota</taxon>
        <taxon>Actinomycetes</taxon>
        <taxon>Nakamurellales</taxon>
        <taxon>Nakamurellaceae</taxon>
        <taxon>Nakamurella</taxon>
    </lineage>
</organism>
<evidence type="ECO:0000313" key="2">
    <source>
        <dbReference type="Proteomes" id="UP000198741"/>
    </source>
</evidence>
<sequence>MMKILSVIRERRLRREQYRNSIEFAIANAATVSERNELIVLAGQQGVFV</sequence>
<proteinExistence type="predicted"/>
<name>A0A1H0STH5_9ACTN</name>
<evidence type="ECO:0000313" key="1">
    <source>
        <dbReference type="EMBL" id="SDP45051.1"/>
    </source>
</evidence>
<protein>
    <submittedName>
        <fullName evidence="1">Uncharacterized protein</fullName>
    </submittedName>
</protein>